<dbReference type="SUPFAM" id="SSF159709">
    <property type="entry name" value="PhnH-like"/>
    <property type="match status" value="1"/>
</dbReference>
<dbReference type="RefSeq" id="WP_388008426.1">
    <property type="nucleotide sequence ID" value="NZ_JBHUEE010000007.1"/>
</dbReference>
<dbReference type="Pfam" id="PF05845">
    <property type="entry name" value="PhnH"/>
    <property type="match status" value="1"/>
</dbReference>
<proteinExistence type="predicted"/>
<evidence type="ECO:0000313" key="2">
    <source>
        <dbReference type="EMBL" id="MFD1718776.1"/>
    </source>
</evidence>
<name>A0ABW4L5B8_9MICO</name>
<dbReference type="Proteomes" id="UP001597277">
    <property type="component" value="Unassembled WGS sequence"/>
</dbReference>
<keyword evidence="2" id="KW-0456">Lyase</keyword>
<feature type="compositionally biased region" description="Polar residues" evidence="1">
    <location>
        <begin position="1"/>
        <end position="14"/>
    </location>
</feature>
<dbReference type="GO" id="GO:0016829">
    <property type="term" value="F:lyase activity"/>
    <property type="evidence" value="ECO:0007669"/>
    <property type="project" value="UniProtKB-KW"/>
</dbReference>
<organism evidence="2 3">
    <name type="scientific">Georgenia deserti</name>
    <dbReference type="NCBI Taxonomy" id="2093781"/>
    <lineage>
        <taxon>Bacteria</taxon>
        <taxon>Bacillati</taxon>
        <taxon>Actinomycetota</taxon>
        <taxon>Actinomycetes</taxon>
        <taxon>Micrococcales</taxon>
        <taxon>Bogoriellaceae</taxon>
        <taxon>Georgenia</taxon>
    </lineage>
</organism>
<evidence type="ECO:0000313" key="3">
    <source>
        <dbReference type="Proteomes" id="UP001597277"/>
    </source>
</evidence>
<sequence length="220" mass="22156">MSTTASTTVPTAGSSRAADVPRPAGRGGLSAVSPAQAQRTFRATLEAMARPGTLHRLLDVPGSHPPVSAVPLALADLMSPLAPLGPAEKDLTAELARITGAPLTAPAEARIVLGTAAPAASAVHALPAGSAWEPERGALLAQHVVGLGTEPCETTDVVLRLAGPGVDGIRHLAVTGIDADVVDARNLRCAAFPAGVDLVLVAADATVAALPRTTRIEVLR</sequence>
<dbReference type="InterPro" id="IPR008772">
    <property type="entry name" value="Phosphonate_metab_PhnH"/>
</dbReference>
<gene>
    <name evidence="2" type="primary">phnH</name>
    <name evidence="2" type="ORF">ACFSE6_13085</name>
</gene>
<dbReference type="NCBIfam" id="TIGR03292">
    <property type="entry name" value="PhnH_redo"/>
    <property type="match status" value="1"/>
</dbReference>
<comment type="caution">
    <text evidence="2">The sequence shown here is derived from an EMBL/GenBank/DDBJ whole genome shotgun (WGS) entry which is preliminary data.</text>
</comment>
<keyword evidence="3" id="KW-1185">Reference proteome</keyword>
<protein>
    <submittedName>
        <fullName evidence="2">Phosphonate C-P lyase system protein PhnH</fullName>
    </submittedName>
</protein>
<reference evidence="3" key="1">
    <citation type="journal article" date="2019" name="Int. J. Syst. Evol. Microbiol.">
        <title>The Global Catalogue of Microorganisms (GCM) 10K type strain sequencing project: providing services to taxonomists for standard genome sequencing and annotation.</title>
        <authorList>
            <consortium name="The Broad Institute Genomics Platform"/>
            <consortium name="The Broad Institute Genome Sequencing Center for Infectious Disease"/>
            <person name="Wu L."/>
            <person name="Ma J."/>
        </authorList>
    </citation>
    <scope>NUCLEOTIDE SEQUENCE [LARGE SCALE GENOMIC DNA]</scope>
    <source>
        <strain evidence="3">JCM 17130</strain>
    </source>
</reference>
<accession>A0ABW4L5B8</accession>
<evidence type="ECO:0000256" key="1">
    <source>
        <dbReference type="SAM" id="MobiDB-lite"/>
    </source>
</evidence>
<feature type="region of interest" description="Disordered" evidence="1">
    <location>
        <begin position="1"/>
        <end position="37"/>
    </location>
</feature>
<dbReference type="EMBL" id="JBHUEE010000007">
    <property type="protein sequence ID" value="MFD1718776.1"/>
    <property type="molecule type" value="Genomic_DNA"/>
</dbReference>
<dbReference type="InterPro" id="IPR038058">
    <property type="entry name" value="PhnH-like_sp"/>
</dbReference>
<dbReference type="Gene3D" id="3.40.50.11310">
    <property type="entry name" value="Bacterial phosphonate metabolism protein PhnH"/>
    <property type="match status" value="1"/>
</dbReference>